<reference evidence="1 2" key="1">
    <citation type="journal article" date="2013" name="Curr. Biol.">
        <title>The Genome of the Foraminiferan Reticulomyxa filosa.</title>
        <authorList>
            <person name="Glockner G."/>
            <person name="Hulsmann N."/>
            <person name="Schleicher M."/>
            <person name="Noegel A.A."/>
            <person name="Eichinger L."/>
            <person name="Gallinger C."/>
            <person name="Pawlowski J."/>
            <person name="Sierra R."/>
            <person name="Euteneuer U."/>
            <person name="Pillet L."/>
            <person name="Moustafa A."/>
            <person name="Platzer M."/>
            <person name="Groth M."/>
            <person name="Szafranski K."/>
            <person name="Schliwa M."/>
        </authorList>
    </citation>
    <scope>NUCLEOTIDE SEQUENCE [LARGE SCALE GENOMIC DNA]</scope>
</reference>
<dbReference type="EMBL" id="ASPP01037395">
    <property type="protein sequence ID" value="ETO01793.1"/>
    <property type="molecule type" value="Genomic_DNA"/>
</dbReference>
<accession>X6LIL3</accession>
<dbReference type="Gene3D" id="2.120.10.80">
    <property type="entry name" value="Kelch-type beta propeller"/>
    <property type="match status" value="1"/>
</dbReference>
<sequence>MSSFKAYMTDGVTVHTIMLPKLTTEHLRQQILQVAQPAHVNNVLMAIVNGNGDDIETDENVICTFKRDHVYFTAQFQSSFFLLKKIIAISNYKTHRDIPNTDGFVEKKEMEKQTQSHKMDCSLVLLAGAMQYEKQSYLEDVKHDFHLNSVLPVPETINCTSYHCFVCVKLNRFILMTRDKNILIKYNEARKEFDYEMLPSLSKSLGYFKYGYICLHKSDIILFGGTDHIMHTLLSSIHIYKIKEKTWIQCNQQLPFPMSGVAVVASHDERCLHLIGGKNVSFKSLQTISLFEAKF</sequence>
<name>X6LIL3_RETFI</name>
<dbReference type="Proteomes" id="UP000023152">
    <property type="component" value="Unassembled WGS sequence"/>
</dbReference>
<organism evidence="1 2">
    <name type="scientific">Reticulomyxa filosa</name>
    <dbReference type="NCBI Taxonomy" id="46433"/>
    <lineage>
        <taxon>Eukaryota</taxon>
        <taxon>Sar</taxon>
        <taxon>Rhizaria</taxon>
        <taxon>Retaria</taxon>
        <taxon>Foraminifera</taxon>
        <taxon>Monothalamids</taxon>
        <taxon>Reticulomyxidae</taxon>
        <taxon>Reticulomyxa</taxon>
    </lineage>
</organism>
<protein>
    <recommendedName>
        <fullName evidence="3">Kelch motif family protein</fullName>
    </recommendedName>
</protein>
<gene>
    <name evidence="1" type="ORF">RFI_35646</name>
</gene>
<dbReference type="SUPFAM" id="SSF117281">
    <property type="entry name" value="Kelch motif"/>
    <property type="match status" value="1"/>
</dbReference>
<evidence type="ECO:0000313" key="1">
    <source>
        <dbReference type="EMBL" id="ETO01793.1"/>
    </source>
</evidence>
<dbReference type="AlphaFoldDB" id="X6LIL3"/>
<comment type="caution">
    <text evidence="1">The sequence shown here is derived from an EMBL/GenBank/DDBJ whole genome shotgun (WGS) entry which is preliminary data.</text>
</comment>
<proteinExistence type="predicted"/>
<dbReference type="Pfam" id="PF01344">
    <property type="entry name" value="Kelch_1"/>
    <property type="match status" value="1"/>
</dbReference>
<dbReference type="InterPro" id="IPR006652">
    <property type="entry name" value="Kelch_1"/>
</dbReference>
<keyword evidence="2" id="KW-1185">Reference proteome</keyword>
<evidence type="ECO:0008006" key="3">
    <source>
        <dbReference type="Google" id="ProtNLM"/>
    </source>
</evidence>
<evidence type="ECO:0000313" key="2">
    <source>
        <dbReference type="Proteomes" id="UP000023152"/>
    </source>
</evidence>
<dbReference type="InterPro" id="IPR015915">
    <property type="entry name" value="Kelch-typ_b-propeller"/>
</dbReference>